<keyword evidence="3" id="KW-1185">Reference proteome</keyword>
<gene>
    <name evidence="2" type="ORF">C8035_v007990</name>
</gene>
<name>A0A4R8QFI3_9PEZI</name>
<feature type="region of interest" description="Disordered" evidence="1">
    <location>
        <begin position="1"/>
        <end position="136"/>
    </location>
</feature>
<sequence length="136" mass="14941">MSPVWYRPPLDPKAAGGRSSPEMAEAEAMLGLSCQPPRSAVARCSPSELRETGSPVGTGRIRICAGISNSWPRNQKQAEESSRAGFSPITEETKTLATRVGKRRTHHPQQNLLTSRKSKGFDLTRSNHTRKRSLCL</sequence>
<proteinExistence type="predicted"/>
<dbReference type="EMBL" id="QAPG01000022">
    <property type="protein sequence ID" value="TDZ37581.1"/>
    <property type="molecule type" value="Genomic_DNA"/>
</dbReference>
<evidence type="ECO:0000256" key="1">
    <source>
        <dbReference type="SAM" id="MobiDB-lite"/>
    </source>
</evidence>
<comment type="caution">
    <text evidence="2">The sequence shown here is derived from an EMBL/GenBank/DDBJ whole genome shotgun (WGS) entry which is preliminary data.</text>
</comment>
<dbReference type="AlphaFoldDB" id="A0A4R8QFI3"/>
<evidence type="ECO:0000313" key="2">
    <source>
        <dbReference type="EMBL" id="TDZ37581.1"/>
    </source>
</evidence>
<dbReference type="Proteomes" id="UP000295083">
    <property type="component" value="Unassembled WGS sequence"/>
</dbReference>
<protein>
    <submittedName>
        <fullName evidence="2">Uncharacterized protein</fullName>
    </submittedName>
</protein>
<accession>A0A4R8QFI3</accession>
<organism evidence="2 3">
    <name type="scientific">Colletotrichum spinosum</name>
    <dbReference type="NCBI Taxonomy" id="1347390"/>
    <lineage>
        <taxon>Eukaryota</taxon>
        <taxon>Fungi</taxon>
        <taxon>Dikarya</taxon>
        <taxon>Ascomycota</taxon>
        <taxon>Pezizomycotina</taxon>
        <taxon>Sordariomycetes</taxon>
        <taxon>Hypocreomycetidae</taxon>
        <taxon>Glomerellales</taxon>
        <taxon>Glomerellaceae</taxon>
        <taxon>Colletotrichum</taxon>
        <taxon>Colletotrichum orbiculare species complex</taxon>
    </lineage>
</organism>
<reference evidence="2 3" key="1">
    <citation type="submission" date="2018-11" db="EMBL/GenBank/DDBJ databases">
        <title>Genome sequence and assembly of Colletotrichum spinosum.</title>
        <authorList>
            <person name="Gan P."/>
            <person name="Shirasu K."/>
        </authorList>
    </citation>
    <scope>NUCLEOTIDE SEQUENCE [LARGE SCALE GENOMIC DNA]</scope>
    <source>
        <strain evidence="2 3">CBS 515.97</strain>
    </source>
</reference>
<evidence type="ECO:0000313" key="3">
    <source>
        <dbReference type="Proteomes" id="UP000295083"/>
    </source>
</evidence>
<feature type="compositionally biased region" description="Basic residues" evidence="1">
    <location>
        <begin position="127"/>
        <end position="136"/>
    </location>
</feature>